<evidence type="ECO:0000256" key="1">
    <source>
        <dbReference type="ARBA" id="ARBA00022688"/>
    </source>
</evidence>
<evidence type="ECO:0000256" key="6">
    <source>
        <dbReference type="ARBA" id="ARBA00081568"/>
    </source>
</evidence>
<name>A0A1E4S4W7_CYBJN</name>
<dbReference type="Proteomes" id="UP000094389">
    <property type="component" value="Unassembled WGS sequence"/>
</dbReference>
<comment type="pathway">
    <text evidence="7">Cofactor biosynthesis; ubiquinone biosynthesis.</text>
</comment>
<keyword evidence="2 7" id="KW-0999">Mitochondrion inner membrane</keyword>
<reference evidence="8 9" key="1">
    <citation type="journal article" date="2016" name="Proc. Natl. Acad. Sci. U.S.A.">
        <title>Comparative genomics of biotechnologically important yeasts.</title>
        <authorList>
            <person name="Riley R."/>
            <person name="Haridas S."/>
            <person name="Wolfe K.H."/>
            <person name="Lopes M.R."/>
            <person name="Hittinger C.T."/>
            <person name="Goeker M."/>
            <person name="Salamov A.A."/>
            <person name="Wisecaver J.H."/>
            <person name="Long T.M."/>
            <person name="Calvey C.H."/>
            <person name="Aerts A.L."/>
            <person name="Barry K.W."/>
            <person name="Choi C."/>
            <person name="Clum A."/>
            <person name="Coughlan A.Y."/>
            <person name="Deshpande S."/>
            <person name="Douglass A.P."/>
            <person name="Hanson S.J."/>
            <person name="Klenk H.-P."/>
            <person name="LaButti K.M."/>
            <person name="Lapidus A."/>
            <person name="Lindquist E.A."/>
            <person name="Lipzen A.M."/>
            <person name="Meier-Kolthoff J.P."/>
            <person name="Ohm R.A."/>
            <person name="Otillar R.P."/>
            <person name="Pangilinan J.L."/>
            <person name="Peng Y."/>
            <person name="Rokas A."/>
            <person name="Rosa C.A."/>
            <person name="Scheuner C."/>
            <person name="Sibirny A.A."/>
            <person name="Slot J.C."/>
            <person name="Stielow J.B."/>
            <person name="Sun H."/>
            <person name="Kurtzman C.P."/>
            <person name="Blackwell M."/>
            <person name="Grigoriev I.V."/>
            <person name="Jeffries T.W."/>
        </authorList>
    </citation>
    <scope>NUCLEOTIDE SEQUENCE [LARGE SCALE GENOMIC DNA]</scope>
    <source>
        <strain evidence="9">ATCC 18201 / CBS 1600 / BCRC 20928 / JCM 3617 / NBRC 0987 / NRRL Y-1542</strain>
    </source>
</reference>
<dbReference type="OrthoDB" id="4249at2759"/>
<keyword evidence="7" id="KW-0862">Zinc</keyword>
<organism evidence="8 9">
    <name type="scientific">Cyberlindnera jadinii (strain ATCC 18201 / CBS 1600 / BCRC 20928 / JCM 3617 / NBRC 0987 / NRRL Y-1542)</name>
    <name type="common">Torula yeast</name>
    <name type="synonym">Candida utilis</name>
    <dbReference type="NCBI Taxonomy" id="983966"/>
    <lineage>
        <taxon>Eukaryota</taxon>
        <taxon>Fungi</taxon>
        <taxon>Dikarya</taxon>
        <taxon>Ascomycota</taxon>
        <taxon>Saccharomycotina</taxon>
        <taxon>Saccharomycetes</taxon>
        <taxon>Phaffomycetales</taxon>
        <taxon>Phaffomycetaceae</taxon>
        <taxon>Cyberlindnera</taxon>
    </lineage>
</organism>
<proteinExistence type="inferred from homology"/>
<evidence type="ECO:0000256" key="4">
    <source>
        <dbReference type="ARBA" id="ARBA00023136"/>
    </source>
</evidence>
<dbReference type="AlphaFoldDB" id="A0A1E4S4W7"/>
<keyword evidence="9" id="KW-1185">Reference proteome</keyword>
<dbReference type="Pfam" id="PF05019">
    <property type="entry name" value="Coq4"/>
    <property type="match status" value="1"/>
</dbReference>
<evidence type="ECO:0000313" key="9">
    <source>
        <dbReference type="Proteomes" id="UP000094389"/>
    </source>
</evidence>
<dbReference type="GO" id="GO:0120539">
    <property type="term" value="F:4-hydroxy-3-methoxy-5-polyprenylbenzoate decarboxylase activity"/>
    <property type="evidence" value="ECO:0007669"/>
    <property type="project" value="UniProtKB-EC"/>
</dbReference>
<dbReference type="HAMAP" id="MF_03111">
    <property type="entry name" value="Coq4"/>
    <property type="match status" value="1"/>
</dbReference>
<evidence type="ECO:0000256" key="2">
    <source>
        <dbReference type="ARBA" id="ARBA00022792"/>
    </source>
</evidence>
<keyword evidence="4 7" id="KW-0472">Membrane</keyword>
<keyword evidence="5 7" id="KW-0456">Lyase</keyword>
<feature type="binding site" evidence="7">
    <location>
        <position position="199"/>
    </location>
    <ligand>
        <name>Zn(2+)</name>
        <dbReference type="ChEBI" id="CHEBI:29105"/>
    </ligand>
</feature>
<dbReference type="GeneID" id="30989186"/>
<evidence type="ECO:0000256" key="7">
    <source>
        <dbReference type="HAMAP-Rule" id="MF_03111"/>
    </source>
</evidence>
<evidence type="ECO:0000256" key="5">
    <source>
        <dbReference type="ARBA" id="ARBA00023239"/>
    </source>
</evidence>
<dbReference type="STRING" id="983966.A0A1E4S4W7"/>
<dbReference type="GO" id="GO:0031314">
    <property type="term" value="C:extrinsic component of mitochondrial inner membrane"/>
    <property type="evidence" value="ECO:0007669"/>
    <property type="project" value="UniProtKB-UniRule"/>
</dbReference>
<feature type="binding site" evidence="7">
    <location>
        <position position="184"/>
    </location>
    <ligand>
        <name>Zn(2+)</name>
        <dbReference type="ChEBI" id="CHEBI:29105"/>
    </ligand>
</feature>
<dbReference type="UniPathway" id="UPA00232"/>
<gene>
    <name evidence="7" type="primary">COQ4</name>
    <name evidence="8" type="ORF">CYBJADRAFT_167151</name>
</gene>
<accession>A0A1E4S4W7</accession>
<feature type="binding site" evidence="7">
    <location>
        <position position="183"/>
    </location>
    <ligand>
        <name>Zn(2+)</name>
        <dbReference type="ChEBI" id="CHEBI:29105"/>
    </ligand>
</feature>
<keyword evidence="1 7" id="KW-0831">Ubiquinone biosynthesis</keyword>
<sequence length="272" mass="31041">MLSPFRSQRRGLILPSLAFLSQSKWFKTIREVDQFQDPTYDPETSASEQTTTKVTFPERTPDGRILISDSERSLMFIISGIQALLHHENGANINNFGEVSAFECVLRSLRDQMLSTREGRRILRERPQLTSKELDVNWLKSLPPNTLGAQYAKFTADNDDRAPVRFIQDEELSYVFLRYRQMHDIVHILTGCKVDLAGELPVKAFEFGNTGLPMTGLACFAYFKLSSKRKAKVNMIDSFLNGLSATSLITVPWERVMDKDVDELRAQYGIHQ</sequence>
<dbReference type="OMA" id="ACFAYFK"/>
<evidence type="ECO:0000256" key="3">
    <source>
        <dbReference type="ARBA" id="ARBA00023128"/>
    </source>
</evidence>
<dbReference type="RefSeq" id="XP_020071532.1">
    <property type="nucleotide sequence ID" value="XM_020214790.1"/>
</dbReference>
<dbReference type="InterPro" id="IPR027540">
    <property type="entry name" value="Coq4_euk"/>
</dbReference>
<comment type="catalytic activity">
    <reaction evidence="7">
        <text>a 4-hydroxy-3-methoxy-5-(all-trans-polyprenyl)benzoate + H(+) = a 2-methoxy-6-(all-trans-polyprenyl)phenol + CO2</text>
        <dbReference type="Rhea" id="RHEA:81179"/>
        <dbReference type="Rhea" id="RHEA-COMP:9551"/>
        <dbReference type="Rhea" id="RHEA-COMP:10931"/>
        <dbReference type="ChEBI" id="CHEBI:15378"/>
        <dbReference type="ChEBI" id="CHEBI:16526"/>
        <dbReference type="ChEBI" id="CHEBI:62731"/>
        <dbReference type="ChEBI" id="CHEBI:84443"/>
        <dbReference type="EC" id="4.1.1.130"/>
    </reaction>
</comment>
<dbReference type="EMBL" id="KV453928">
    <property type="protein sequence ID" value="ODV74493.1"/>
    <property type="molecule type" value="Genomic_DNA"/>
</dbReference>
<comment type="subcellular location">
    <subcellularLocation>
        <location evidence="7">Mitochondrion inner membrane</location>
        <topology evidence="7">Peripheral membrane protein</topology>
        <orientation evidence="7">Matrix side</orientation>
    </subcellularLocation>
</comment>
<evidence type="ECO:0000313" key="8">
    <source>
        <dbReference type="EMBL" id="ODV74493.1"/>
    </source>
</evidence>
<protein>
    <recommendedName>
        <fullName evidence="6">4-hydroxy-3-methoxy-5-polyprenylbenzoate decarboxylase</fullName>
    </recommendedName>
</protein>
<comment type="cofactor">
    <cofactor evidence="7">
        <name>Zn(2+)</name>
        <dbReference type="ChEBI" id="CHEBI:29105"/>
    </cofactor>
</comment>
<comment type="function">
    <text evidence="7">Lyase that catalyzes the C1-decarboxylation of 4-hydroxy-3-methoxy-5-(all-trans-polyprenyl)benzoic acid into 2-methoxy-6-(all-trans-polyprenyl)phenol during ubiquinone biosynthesis.</text>
</comment>
<dbReference type="InterPro" id="IPR007715">
    <property type="entry name" value="Coq4"/>
</dbReference>
<keyword evidence="3 7" id="KW-0496">Mitochondrion</keyword>
<comment type="similarity">
    <text evidence="7">Belongs to the COQ4 family.</text>
</comment>
<dbReference type="GO" id="GO:0008270">
    <property type="term" value="F:zinc ion binding"/>
    <property type="evidence" value="ECO:0007669"/>
    <property type="project" value="UniProtKB-UniRule"/>
</dbReference>
<keyword evidence="7" id="KW-0479">Metal-binding</keyword>
<dbReference type="PANTHER" id="PTHR12922">
    <property type="entry name" value="UBIQUINONE BIOSYNTHESIS PROTEIN"/>
    <property type="match status" value="1"/>
</dbReference>
<comment type="subunit">
    <text evidence="7">Component of a multi-subunit COQ enzyme complex, composed of at least COQ3, COQ4, COQ5, COQ6, COQ7 and COQ9.</text>
</comment>
<dbReference type="PANTHER" id="PTHR12922:SF7">
    <property type="entry name" value="UBIQUINONE BIOSYNTHESIS PROTEIN COQ4 HOMOLOG, MITOCHONDRIAL"/>
    <property type="match status" value="1"/>
</dbReference>
<feature type="binding site" evidence="7">
    <location>
        <position position="187"/>
    </location>
    <ligand>
        <name>Zn(2+)</name>
        <dbReference type="ChEBI" id="CHEBI:29105"/>
    </ligand>
</feature>